<dbReference type="Proteomes" id="UP000195950">
    <property type="component" value="Unassembled WGS sequence"/>
</dbReference>
<dbReference type="RefSeq" id="WP_087343946.1">
    <property type="nucleotide sequence ID" value="NZ_JAQMQD010000005.1"/>
</dbReference>
<dbReference type="EMBL" id="NFJX01000006">
    <property type="protein sequence ID" value="OUP19615.1"/>
    <property type="molecule type" value="Genomic_DNA"/>
</dbReference>
<comment type="caution">
    <text evidence="2">The sequence shown here is derived from an EMBL/GenBank/DDBJ whole genome shotgun (WGS) entry which is preliminary data.</text>
</comment>
<gene>
    <name evidence="2" type="ORF">B5F32_08840</name>
</gene>
<reference evidence="3" key="1">
    <citation type="submission" date="2017-04" db="EMBL/GenBank/DDBJ databases">
        <title>Function of individual gut microbiota members based on whole genome sequencing of pure cultures obtained from chicken caecum.</title>
        <authorList>
            <person name="Medvecky M."/>
            <person name="Cejkova D."/>
            <person name="Polansky O."/>
            <person name="Karasova D."/>
            <person name="Kubasova T."/>
            <person name="Cizek A."/>
            <person name="Rychlik I."/>
        </authorList>
    </citation>
    <scope>NUCLEOTIDE SEQUENCE [LARGE SCALE GENOMIC DNA]</scope>
    <source>
        <strain evidence="3">An199</strain>
    </source>
</reference>
<evidence type="ECO:0000256" key="1">
    <source>
        <dbReference type="SAM" id="MobiDB-lite"/>
    </source>
</evidence>
<dbReference type="AlphaFoldDB" id="A0A1Y4IH16"/>
<sequence>MERQNPGMVRFMDRLNEKMELLDEKIQNKAAKAGEDYLSFFESHAEEAYKEYYLYKCFRDLRKKARESGSPEKVLEYLKKRQNVCLDTLLRQDIAARSTSPMANMAHTLRLECVQQLVEDYGHFIRMLTDTLRQQETRRDTRTLREKENRRGPKL</sequence>
<proteinExistence type="predicted"/>
<evidence type="ECO:0000313" key="3">
    <source>
        <dbReference type="Proteomes" id="UP000195950"/>
    </source>
</evidence>
<name>A0A1Y4IH16_PARDI</name>
<accession>A0A1Y4IH16</accession>
<feature type="region of interest" description="Disordered" evidence="1">
    <location>
        <begin position="136"/>
        <end position="155"/>
    </location>
</feature>
<protein>
    <submittedName>
        <fullName evidence="2">Uncharacterized protein</fullName>
    </submittedName>
</protein>
<evidence type="ECO:0000313" key="2">
    <source>
        <dbReference type="EMBL" id="OUP19615.1"/>
    </source>
</evidence>
<organism evidence="2 3">
    <name type="scientific">Parabacteroides distasonis</name>
    <dbReference type="NCBI Taxonomy" id="823"/>
    <lineage>
        <taxon>Bacteria</taxon>
        <taxon>Pseudomonadati</taxon>
        <taxon>Bacteroidota</taxon>
        <taxon>Bacteroidia</taxon>
        <taxon>Bacteroidales</taxon>
        <taxon>Tannerellaceae</taxon>
        <taxon>Parabacteroides</taxon>
    </lineage>
</organism>